<keyword evidence="1" id="KW-0812">Transmembrane</keyword>
<accession>A0A7W7P5L1</accession>
<dbReference type="Proteomes" id="UP000566995">
    <property type="component" value="Unassembled WGS sequence"/>
</dbReference>
<evidence type="ECO:0000313" key="3">
    <source>
        <dbReference type="Proteomes" id="UP000566995"/>
    </source>
</evidence>
<proteinExistence type="predicted"/>
<sequence>MSFWWIVLAVAVVAWVSAFAYGFSIMWFGEDPKFGKHDFSASLATGFFMSTVMPLMLFIMTVVDFFDRIRRIRREVARKRRMAQREKAERV</sequence>
<dbReference type="EMBL" id="JACHLI010000040">
    <property type="protein sequence ID" value="MBB4867412.1"/>
    <property type="molecule type" value="Genomic_DNA"/>
</dbReference>
<evidence type="ECO:0000256" key="1">
    <source>
        <dbReference type="SAM" id="Phobius"/>
    </source>
</evidence>
<gene>
    <name evidence="2" type="ORF">HNP46_006325</name>
</gene>
<name>A0A7W7P5L1_PSENT</name>
<evidence type="ECO:0000313" key="2">
    <source>
        <dbReference type="EMBL" id="MBB4867412.1"/>
    </source>
</evidence>
<keyword evidence="1" id="KW-1133">Transmembrane helix</keyword>
<dbReference type="AlphaFoldDB" id="A0A7W7P5L1"/>
<comment type="caution">
    <text evidence="2">The sequence shown here is derived from an EMBL/GenBank/DDBJ whole genome shotgun (WGS) entry which is preliminary data.</text>
</comment>
<feature type="transmembrane region" description="Helical" evidence="1">
    <location>
        <begin position="44"/>
        <end position="66"/>
    </location>
</feature>
<dbReference type="RefSeq" id="WP_184596883.1">
    <property type="nucleotide sequence ID" value="NZ_JACHLI010000040.1"/>
</dbReference>
<reference evidence="2 3" key="1">
    <citation type="submission" date="2020-08" db="EMBL/GenBank/DDBJ databases">
        <title>Functional genomics of gut bacteria from endangered species of beetles.</title>
        <authorList>
            <person name="Carlos-Shanley C."/>
        </authorList>
    </citation>
    <scope>NUCLEOTIDE SEQUENCE [LARGE SCALE GENOMIC DNA]</scope>
    <source>
        <strain evidence="2 3">S00179</strain>
    </source>
</reference>
<keyword evidence="1" id="KW-0472">Membrane</keyword>
<organism evidence="2 3">
    <name type="scientific">Pseudomonas nitroreducens</name>
    <dbReference type="NCBI Taxonomy" id="46680"/>
    <lineage>
        <taxon>Bacteria</taxon>
        <taxon>Pseudomonadati</taxon>
        <taxon>Pseudomonadota</taxon>
        <taxon>Gammaproteobacteria</taxon>
        <taxon>Pseudomonadales</taxon>
        <taxon>Pseudomonadaceae</taxon>
        <taxon>Pseudomonas</taxon>
    </lineage>
</organism>
<protein>
    <submittedName>
        <fullName evidence="2">Putative membrane protein</fullName>
    </submittedName>
</protein>